<sequence length="165" mass="19062">MMQTEGVVTFFEHLWNSSIQSLLSTGQKCHSIVRIVVILESIPQLHQEPNPTLIIFIFNHIKCHWKDTIICINSSSNQQLVLISRFKRNLVKKYERPTPICEAMQRSVECNKEAAEFCIHHRRQQSYATWIGLQKPFTIPGQMAICLPDSMIKLLLCHFSTSPNL</sequence>
<dbReference type="PaxDb" id="39947-A0A0P0XRP6"/>
<reference evidence="2" key="1">
    <citation type="journal article" date="2005" name="Nature">
        <title>The map-based sequence of the rice genome.</title>
        <authorList>
            <consortium name="International rice genome sequencing project (IRGSP)"/>
            <person name="Matsumoto T."/>
            <person name="Wu J."/>
            <person name="Kanamori H."/>
            <person name="Katayose Y."/>
            <person name="Fujisawa M."/>
            <person name="Namiki N."/>
            <person name="Mizuno H."/>
            <person name="Yamamoto K."/>
            <person name="Antonio B.A."/>
            <person name="Baba T."/>
            <person name="Sakata K."/>
            <person name="Nagamura Y."/>
            <person name="Aoki H."/>
            <person name="Arikawa K."/>
            <person name="Arita K."/>
            <person name="Bito T."/>
            <person name="Chiden Y."/>
            <person name="Fujitsuka N."/>
            <person name="Fukunaka R."/>
            <person name="Hamada M."/>
            <person name="Harada C."/>
            <person name="Hayashi A."/>
            <person name="Hijishita S."/>
            <person name="Honda M."/>
            <person name="Hosokawa S."/>
            <person name="Ichikawa Y."/>
            <person name="Idonuma A."/>
            <person name="Iijima M."/>
            <person name="Ikeda M."/>
            <person name="Ikeno M."/>
            <person name="Ito K."/>
            <person name="Ito S."/>
            <person name="Ito T."/>
            <person name="Ito Y."/>
            <person name="Ito Y."/>
            <person name="Iwabuchi A."/>
            <person name="Kamiya K."/>
            <person name="Karasawa W."/>
            <person name="Kurita K."/>
            <person name="Katagiri S."/>
            <person name="Kikuta A."/>
            <person name="Kobayashi H."/>
            <person name="Kobayashi N."/>
            <person name="Machita K."/>
            <person name="Maehara T."/>
            <person name="Masukawa M."/>
            <person name="Mizubayashi T."/>
            <person name="Mukai Y."/>
            <person name="Nagasaki H."/>
            <person name="Nagata Y."/>
            <person name="Naito S."/>
            <person name="Nakashima M."/>
            <person name="Nakama Y."/>
            <person name="Nakamichi Y."/>
            <person name="Nakamura M."/>
            <person name="Meguro A."/>
            <person name="Negishi M."/>
            <person name="Ohta I."/>
            <person name="Ohta T."/>
            <person name="Okamoto M."/>
            <person name="Ono N."/>
            <person name="Saji S."/>
            <person name="Sakaguchi M."/>
            <person name="Sakai K."/>
            <person name="Shibata M."/>
            <person name="Shimokawa T."/>
            <person name="Song J."/>
            <person name="Takazaki Y."/>
            <person name="Terasawa K."/>
            <person name="Tsugane M."/>
            <person name="Tsuji K."/>
            <person name="Ueda S."/>
            <person name="Waki K."/>
            <person name="Yamagata H."/>
            <person name="Yamamoto M."/>
            <person name="Yamamoto S."/>
            <person name="Yamane H."/>
            <person name="Yoshiki S."/>
            <person name="Yoshihara R."/>
            <person name="Yukawa K."/>
            <person name="Zhong H."/>
            <person name="Yano M."/>
            <person name="Yuan Q."/>
            <person name="Ouyang S."/>
            <person name="Liu J."/>
            <person name="Jones K.M."/>
            <person name="Gansberger K."/>
            <person name="Moffat K."/>
            <person name="Hill J."/>
            <person name="Bera J."/>
            <person name="Fadrosh D."/>
            <person name="Jin S."/>
            <person name="Johri S."/>
            <person name="Kim M."/>
            <person name="Overton L."/>
            <person name="Reardon M."/>
            <person name="Tsitrin T."/>
            <person name="Vuong H."/>
            <person name="Weaver B."/>
            <person name="Ciecko A."/>
            <person name="Tallon L."/>
            <person name="Jackson J."/>
            <person name="Pai G."/>
            <person name="Aken S.V."/>
            <person name="Utterback T."/>
            <person name="Reidmuller S."/>
            <person name="Feldblyum T."/>
            <person name="Hsiao J."/>
            <person name="Zismann V."/>
            <person name="Iobst S."/>
            <person name="de Vazeille A.R."/>
            <person name="Buell C.R."/>
            <person name="Ying K."/>
            <person name="Li Y."/>
            <person name="Lu T."/>
            <person name="Huang Y."/>
            <person name="Zhao Q."/>
            <person name="Feng Q."/>
            <person name="Zhang L."/>
            <person name="Zhu J."/>
            <person name="Weng Q."/>
            <person name="Mu J."/>
            <person name="Lu Y."/>
            <person name="Fan D."/>
            <person name="Liu Y."/>
            <person name="Guan J."/>
            <person name="Zhang Y."/>
            <person name="Yu S."/>
            <person name="Liu X."/>
            <person name="Zhang Y."/>
            <person name="Hong G."/>
            <person name="Han B."/>
            <person name="Choisne N."/>
            <person name="Demange N."/>
            <person name="Orjeda G."/>
            <person name="Samain S."/>
            <person name="Cattolico L."/>
            <person name="Pelletier E."/>
            <person name="Couloux A."/>
            <person name="Segurens B."/>
            <person name="Wincker P."/>
            <person name="D'Hont A."/>
            <person name="Scarpelli C."/>
            <person name="Weissenbach J."/>
            <person name="Salanoubat M."/>
            <person name="Quetier F."/>
            <person name="Yu Y."/>
            <person name="Kim H.R."/>
            <person name="Rambo T."/>
            <person name="Currie J."/>
            <person name="Collura K."/>
            <person name="Luo M."/>
            <person name="Yang T."/>
            <person name="Ammiraju J.S.S."/>
            <person name="Engler F."/>
            <person name="Soderlund C."/>
            <person name="Wing R.A."/>
            <person name="Palmer L.E."/>
            <person name="de la Bastide M."/>
            <person name="Spiegel L."/>
            <person name="Nascimento L."/>
            <person name="Zutavern T."/>
            <person name="O'Shaughnessy A."/>
            <person name="Dike S."/>
            <person name="Dedhia N."/>
            <person name="Preston R."/>
            <person name="Balija V."/>
            <person name="McCombie W.R."/>
            <person name="Chow T."/>
            <person name="Chen H."/>
            <person name="Chung M."/>
            <person name="Chen C."/>
            <person name="Shaw J."/>
            <person name="Wu H."/>
            <person name="Hsiao K."/>
            <person name="Chao Y."/>
            <person name="Chu M."/>
            <person name="Cheng C."/>
            <person name="Hour A."/>
            <person name="Lee P."/>
            <person name="Lin S."/>
            <person name="Lin Y."/>
            <person name="Liou J."/>
            <person name="Liu S."/>
            <person name="Hsing Y."/>
            <person name="Raghuvanshi S."/>
            <person name="Mohanty A."/>
            <person name="Bharti A.K."/>
            <person name="Gaur A."/>
            <person name="Gupta V."/>
            <person name="Kumar D."/>
            <person name="Ravi V."/>
            <person name="Vij S."/>
            <person name="Kapur A."/>
            <person name="Khurana P."/>
            <person name="Khurana P."/>
            <person name="Khurana J.P."/>
            <person name="Tyagi A.K."/>
            <person name="Gaikwad K."/>
            <person name="Singh A."/>
            <person name="Dalal V."/>
            <person name="Srivastava S."/>
            <person name="Dixit A."/>
            <person name="Pal A.K."/>
            <person name="Ghazi I.A."/>
            <person name="Yadav M."/>
            <person name="Pandit A."/>
            <person name="Bhargava A."/>
            <person name="Sureshbabu K."/>
            <person name="Batra K."/>
            <person name="Sharma T.R."/>
            <person name="Mohapatra T."/>
            <person name="Singh N.K."/>
            <person name="Messing J."/>
            <person name="Nelson A.B."/>
            <person name="Fuks G."/>
            <person name="Kavchok S."/>
            <person name="Keizer G."/>
            <person name="Linton E."/>
            <person name="Llaca V."/>
            <person name="Song R."/>
            <person name="Tanyolac B."/>
            <person name="Young S."/>
            <person name="Ho-Il K."/>
            <person name="Hahn J.H."/>
            <person name="Sangsakoo G."/>
            <person name="Vanavichit A."/>
            <person name="de Mattos Luiz.A.T."/>
            <person name="Zimmer P.D."/>
            <person name="Malone G."/>
            <person name="Dellagostin O."/>
            <person name="de Oliveira A.C."/>
            <person name="Bevan M."/>
            <person name="Bancroft I."/>
            <person name="Minx P."/>
            <person name="Cordum H."/>
            <person name="Wilson R."/>
            <person name="Cheng Z."/>
            <person name="Jin W."/>
            <person name="Jiang J."/>
            <person name="Leong S.A."/>
            <person name="Iwama H."/>
            <person name="Gojobori T."/>
            <person name="Itoh T."/>
            <person name="Niimura Y."/>
            <person name="Fujii Y."/>
            <person name="Habara T."/>
            <person name="Sakai H."/>
            <person name="Sato Y."/>
            <person name="Wilson G."/>
            <person name="Kumar K."/>
            <person name="McCouch S."/>
            <person name="Juretic N."/>
            <person name="Hoen D."/>
            <person name="Wright S."/>
            <person name="Bruskiewich R."/>
            <person name="Bureau T."/>
            <person name="Miyao A."/>
            <person name="Hirochika H."/>
            <person name="Nishikawa T."/>
            <person name="Kadowaki K."/>
            <person name="Sugiura M."/>
            <person name="Burr B."/>
            <person name="Sasaki T."/>
        </authorList>
    </citation>
    <scope>NUCLEOTIDE SEQUENCE [LARGE SCALE GENOMIC DNA]</scope>
    <source>
        <strain evidence="2">cv. Nipponbare</strain>
    </source>
</reference>
<evidence type="ECO:0000313" key="1">
    <source>
        <dbReference type="EMBL" id="BAT09588.1"/>
    </source>
</evidence>
<accession>A0A0P0XRP6</accession>
<reference evidence="1 2" key="3">
    <citation type="journal article" date="2013" name="Rice">
        <title>Improvement of the Oryza sativa Nipponbare reference genome using next generation sequence and optical map data.</title>
        <authorList>
            <person name="Kawahara Y."/>
            <person name="de la Bastide M."/>
            <person name="Hamilton J.P."/>
            <person name="Kanamori H."/>
            <person name="McCombie W.R."/>
            <person name="Ouyang S."/>
            <person name="Schwartz D.C."/>
            <person name="Tanaka T."/>
            <person name="Wu J."/>
            <person name="Zhou S."/>
            <person name="Childs K.L."/>
            <person name="Davidson R.M."/>
            <person name="Lin H."/>
            <person name="Quesada-Ocampo L."/>
            <person name="Vaillancourt B."/>
            <person name="Sakai H."/>
            <person name="Lee S.S."/>
            <person name="Kim J."/>
            <person name="Numa H."/>
            <person name="Itoh T."/>
            <person name="Buell C.R."/>
            <person name="Matsumoto T."/>
        </authorList>
    </citation>
    <scope>NUCLEOTIDE SEQUENCE [LARGE SCALE GENOMIC DNA]</scope>
    <source>
        <strain evidence="2">cv. Nipponbare</strain>
    </source>
</reference>
<reference evidence="1 2" key="2">
    <citation type="journal article" date="2013" name="Plant Cell Physiol.">
        <title>Rice Annotation Project Database (RAP-DB): an integrative and interactive database for rice genomics.</title>
        <authorList>
            <person name="Sakai H."/>
            <person name="Lee S.S."/>
            <person name="Tanaka T."/>
            <person name="Numa H."/>
            <person name="Kim J."/>
            <person name="Kawahara Y."/>
            <person name="Wakimoto H."/>
            <person name="Yang C.C."/>
            <person name="Iwamoto M."/>
            <person name="Abe T."/>
            <person name="Yamada Y."/>
            <person name="Muto A."/>
            <person name="Inokuchi H."/>
            <person name="Ikemura T."/>
            <person name="Matsumoto T."/>
            <person name="Sasaki T."/>
            <person name="Itoh T."/>
        </authorList>
    </citation>
    <scope>NUCLEOTIDE SEQUENCE [LARGE SCALE GENOMIC DNA]</scope>
    <source>
        <strain evidence="2">cv. Nipponbare</strain>
    </source>
</reference>
<keyword evidence="2" id="KW-1185">Reference proteome</keyword>
<dbReference type="Proteomes" id="UP000059680">
    <property type="component" value="Chromosome 10"/>
</dbReference>
<dbReference type="Gramene" id="Os10t0104750-00">
    <property type="protein sequence ID" value="Os10t0104750-00"/>
    <property type="gene ID" value="Os10g0104750"/>
</dbReference>
<dbReference type="InParanoid" id="A0A0P0XRP6"/>
<organism evidence="1 2">
    <name type="scientific">Oryza sativa subsp. japonica</name>
    <name type="common">Rice</name>
    <dbReference type="NCBI Taxonomy" id="39947"/>
    <lineage>
        <taxon>Eukaryota</taxon>
        <taxon>Viridiplantae</taxon>
        <taxon>Streptophyta</taxon>
        <taxon>Embryophyta</taxon>
        <taxon>Tracheophyta</taxon>
        <taxon>Spermatophyta</taxon>
        <taxon>Magnoliopsida</taxon>
        <taxon>Liliopsida</taxon>
        <taxon>Poales</taxon>
        <taxon>Poaceae</taxon>
        <taxon>BOP clade</taxon>
        <taxon>Oryzoideae</taxon>
        <taxon>Oryzeae</taxon>
        <taxon>Oryzinae</taxon>
        <taxon>Oryza</taxon>
        <taxon>Oryza sativa</taxon>
    </lineage>
</organism>
<protein>
    <submittedName>
        <fullName evidence="1">Os10g0104750 protein</fullName>
    </submittedName>
</protein>
<proteinExistence type="predicted"/>
<evidence type="ECO:0000313" key="2">
    <source>
        <dbReference type="Proteomes" id="UP000059680"/>
    </source>
</evidence>
<dbReference type="AlphaFoldDB" id="A0A0P0XRP6"/>
<gene>
    <name evidence="1" type="ordered locus">Os10g0104750</name>
    <name evidence="1" type="ORF">OSNPB_100104750</name>
</gene>
<dbReference type="EMBL" id="AP014966">
    <property type="protein sequence ID" value="BAT09588.1"/>
    <property type="molecule type" value="Genomic_DNA"/>
</dbReference>
<name>A0A0P0XRP6_ORYSJ</name>